<evidence type="ECO:0000313" key="2">
    <source>
        <dbReference type="EMBL" id="QUW01966.1"/>
    </source>
</evidence>
<name>A0ABX8B5S5_9BACT</name>
<organism evidence="2 3">
    <name type="scientific">Chloracidobacterium validum</name>
    <dbReference type="NCBI Taxonomy" id="2821543"/>
    <lineage>
        <taxon>Bacteria</taxon>
        <taxon>Pseudomonadati</taxon>
        <taxon>Acidobacteriota</taxon>
        <taxon>Terriglobia</taxon>
        <taxon>Terriglobales</taxon>
        <taxon>Acidobacteriaceae</taxon>
        <taxon>Chloracidobacterium</taxon>
    </lineage>
</organism>
<dbReference type="RefSeq" id="WP_211427857.1">
    <property type="nucleotide sequence ID" value="NZ_CP072648.1"/>
</dbReference>
<evidence type="ECO:0000313" key="3">
    <source>
        <dbReference type="Proteomes" id="UP000676506"/>
    </source>
</evidence>
<sequence length="627" mass="65826">MMMRRTVWQGLCWLVYVVLTGGLGLGHESGRGTPVAHNAVTDATRSALRITADDPRFFPLSAIRPGLVGVGRTVFQGDRVEEFGVEVLGILPGTPNPKQSFVVARLTGSNVERTLVFAGMSGSPVFIEGKLVGAVSAAFAFAKEPIALIMPIAHMIEVFAESDQPSLARQTNPNAPIPVDAAAAAHLPGLRDVWRDGGAFLPIATPLAAAGFPMDVLTPFSPTFERMGFRVVSGGSAPAQPAALGSITPETLAPGRTVSVDLMRGDFGLSASGTVTWREGDDILAFGHPFFSPGGIGGVSFPMSEGEVVTVIPNVGNSFKLTVPKAPVGAMTQDRSAAIRGRLGVAAPMIPVTVEVKSALGAARRYHFEIVEDAFLSPILANIGVAASLTTTERSIGEATLRAEGRIELDGAAPIRFARSIASNFSPATGVGISVAQPLATLLNSGLAQGKVRAIHVTVTARDARLNAALEGLWADRLRVQRGETIHLTLLARNASGQTLVERVAVTIPADARPGPVTLLVGDGRAMDTLDPMSIGNAQTLGQLAAALNRLHRPDRLYVRLYRSESGAVIGDEAMPALPASYLATVSSSRIRTEGRALTTLTLLKQELPPGECDVSGRQQLDLEILP</sequence>
<keyword evidence="3" id="KW-1185">Reference proteome</keyword>
<dbReference type="PROSITE" id="PS51494">
    <property type="entry name" value="SPOIVB"/>
    <property type="match status" value="1"/>
</dbReference>
<gene>
    <name evidence="2" type="ORF">J8C06_06185</name>
</gene>
<proteinExistence type="predicted"/>
<dbReference type="EMBL" id="CP072648">
    <property type="protein sequence ID" value="QUW01966.1"/>
    <property type="molecule type" value="Genomic_DNA"/>
</dbReference>
<evidence type="ECO:0000259" key="1">
    <source>
        <dbReference type="PROSITE" id="PS51494"/>
    </source>
</evidence>
<feature type="domain" description="Peptidase S55" evidence="1">
    <location>
        <begin position="1"/>
        <end position="171"/>
    </location>
</feature>
<accession>A0ABX8B5S5</accession>
<dbReference type="InterPro" id="IPR008763">
    <property type="entry name" value="Peptidase_S55"/>
</dbReference>
<protein>
    <recommendedName>
        <fullName evidence="1">Peptidase S55 domain-containing protein</fullName>
    </recommendedName>
</protein>
<reference evidence="2 3" key="1">
    <citation type="submission" date="2021-03" db="EMBL/GenBank/DDBJ databases">
        <title>Genomic and phenotypic characterization of Chloracidobacterium isolates provides evidence for multiple species.</title>
        <authorList>
            <person name="Saini M.K."/>
            <person name="Costas A.M.G."/>
            <person name="Tank M."/>
            <person name="Bryant D.A."/>
        </authorList>
    </citation>
    <scope>NUCLEOTIDE SEQUENCE [LARGE SCALE GENOMIC DNA]</scope>
    <source>
        <strain evidence="2 3">BV2-C</strain>
    </source>
</reference>
<dbReference type="Proteomes" id="UP000676506">
    <property type="component" value="Chromosome 1"/>
</dbReference>